<protein>
    <recommendedName>
        <fullName evidence="4 11">MICOS complex subunit MIC12</fullName>
    </recommendedName>
    <alternativeName>
        <fullName evidence="10 11">Altered inheritance of mitochondria protein 5, mitochondrial</fullName>
    </alternativeName>
    <alternativeName>
        <fullName evidence="9 11">Found in mitochondrial proteome protein 51</fullName>
    </alternativeName>
</protein>
<keyword evidence="11" id="KW-0999">Mitochondrion inner membrane</keyword>
<dbReference type="KEGG" id="ela:UCREL1_10727"/>
<evidence type="ECO:0000256" key="2">
    <source>
        <dbReference type="ARBA" id="ARBA00004370"/>
    </source>
</evidence>
<evidence type="ECO:0000256" key="9">
    <source>
        <dbReference type="ARBA" id="ARBA00032159"/>
    </source>
</evidence>
<dbReference type="InterPro" id="IPR031463">
    <property type="entry name" value="Mic12"/>
</dbReference>
<dbReference type="OrthoDB" id="4037694at2759"/>
<dbReference type="GO" id="GO:0061617">
    <property type="term" value="C:MICOS complex"/>
    <property type="evidence" value="ECO:0007669"/>
    <property type="project" value="UniProtKB-UniRule"/>
</dbReference>
<reference evidence="14" key="1">
    <citation type="journal article" date="2013" name="Genome Announc.">
        <title>Draft genome sequence of the grapevine dieback fungus Eutypa lata UCR-EL1.</title>
        <authorList>
            <person name="Blanco-Ulate B."/>
            <person name="Rolshausen P.E."/>
            <person name="Cantu D."/>
        </authorList>
    </citation>
    <scope>NUCLEOTIDE SEQUENCE [LARGE SCALE GENOMIC DNA]</scope>
    <source>
        <strain evidence="14">UCR-EL1</strain>
    </source>
</reference>
<comment type="subunit">
    <text evidence="11">Component of the mitochondrial contact site and cristae organizing system (MICOS) complex.</text>
</comment>
<dbReference type="HOGENOM" id="CLU_056216_0_0_1"/>
<keyword evidence="5" id="KW-0812">Transmembrane</keyword>
<evidence type="ECO:0000313" key="14">
    <source>
        <dbReference type="Proteomes" id="UP000012174"/>
    </source>
</evidence>
<keyword evidence="14" id="KW-1185">Reference proteome</keyword>
<evidence type="ECO:0000256" key="3">
    <source>
        <dbReference type="ARBA" id="ARBA00009188"/>
    </source>
</evidence>
<evidence type="ECO:0000256" key="5">
    <source>
        <dbReference type="ARBA" id="ARBA00022692"/>
    </source>
</evidence>
<dbReference type="AlphaFoldDB" id="M7SDQ9"/>
<keyword evidence="7 11" id="KW-0496">Mitochondrion</keyword>
<evidence type="ECO:0000256" key="7">
    <source>
        <dbReference type="ARBA" id="ARBA00023128"/>
    </source>
</evidence>
<evidence type="ECO:0000256" key="4">
    <source>
        <dbReference type="ARBA" id="ARBA00018170"/>
    </source>
</evidence>
<comment type="similarity">
    <text evidence="3 11">Belongs to the MICOS complex subunit Mic12 family.</text>
</comment>
<feature type="compositionally biased region" description="Basic and acidic residues" evidence="12">
    <location>
        <begin position="195"/>
        <end position="209"/>
    </location>
</feature>
<dbReference type="GO" id="GO:0042407">
    <property type="term" value="P:cristae formation"/>
    <property type="evidence" value="ECO:0007669"/>
    <property type="project" value="InterPro"/>
</dbReference>
<sequence length="245" mass="26689">MGFTTGFTGGVTLTLSLAYLGALAHQRNRERQAAILRQQTLTLTALHDPRVPKLPPVTRAERIAEERRSLVDAAKDRWNAEIEHAARWAQTKDWEEARYNFEDTIAALWARAFGDAAGSGSAAVVGGDKAKSEARSVSEKVEKKAEKVVSDAKSNITSNSSAGGVFSALGKGFERGKDAISNLGRAKVDVEAKAEEKLTSGLSPEEKVMKQRYQKSGSDDRTAEEILAERYLPTDKKNNTQLKGL</sequence>
<evidence type="ECO:0000256" key="6">
    <source>
        <dbReference type="ARBA" id="ARBA00022989"/>
    </source>
</evidence>
<gene>
    <name evidence="13" type="ORF">UCREL1_10727</name>
</gene>
<dbReference type="OMA" id="DRWNTEV"/>
<name>M7SDQ9_EUTLA</name>
<dbReference type="eggNOG" id="ENOG502SC1K">
    <property type="taxonomic scope" value="Eukaryota"/>
</dbReference>
<feature type="compositionally biased region" description="Basic and acidic residues" evidence="12">
    <location>
        <begin position="217"/>
        <end position="238"/>
    </location>
</feature>
<evidence type="ECO:0000313" key="13">
    <source>
        <dbReference type="EMBL" id="EMR62338.1"/>
    </source>
</evidence>
<feature type="region of interest" description="Disordered" evidence="12">
    <location>
        <begin position="195"/>
        <end position="245"/>
    </location>
</feature>
<evidence type="ECO:0000256" key="1">
    <source>
        <dbReference type="ARBA" id="ARBA00002689"/>
    </source>
</evidence>
<evidence type="ECO:0000256" key="8">
    <source>
        <dbReference type="ARBA" id="ARBA00023136"/>
    </source>
</evidence>
<evidence type="ECO:0000256" key="12">
    <source>
        <dbReference type="SAM" id="MobiDB-lite"/>
    </source>
</evidence>
<organism evidence="13 14">
    <name type="scientific">Eutypa lata (strain UCR-EL1)</name>
    <name type="common">Grapevine dieback disease fungus</name>
    <name type="synonym">Eutypa armeniacae</name>
    <dbReference type="NCBI Taxonomy" id="1287681"/>
    <lineage>
        <taxon>Eukaryota</taxon>
        <taxon>Fungi</taxon>
        <taxon>Dikarya</taxon>
        <taxon>Ascomycota</taxon>
        <taxon>Pezizomycotina</taxon>
        <taxon>Sordariomycetes</taxon>
        <taxon>Xylariomycetidae</taxon>
        <taxon>Xylariales</taxon>
        <taxon>Diatrypaceae</taxon>
        <taxon>Eutypa</taxon>
    </lineage>
</organism>
<keyword evidence="6" id="KW-1133">Transmembrane helix</keyword>
<accession>M7SDQ9</accession>
<dbReference type="EMBL" id="KB707444">
    <property type="protein sequence ID" value="EMR62338.1"/>
    <property type="molecule type" value="Genomic_DNA"/>
</dbReference>
<dbReference type="Pfam" id="PF17050">
    <property type="entry name" value="AIM5"/>
    <property type="match status" value="1"/>
</dbReference>
<proteinExistence type="inferred from homology"/>
<comment type="function">
    <text evidence="1 11">Component of the MICOS complex, a large protein complex of the mitochondrial inner membrane that plays crucial roles in the maintenance of crista junctions, inner membrane architecture, and formation of contact sites to the outer membrane.</text>
</comment>
<keyword evidence="8" id="KW-0472">Membrane</keyword>
<dbReference type="Proteomes" id="UP000012174">
    <property type="component" value="Unassembled WGS sequence"/>
</dbReference>
<comment type="subcellular location">
    <subcellularLocation>
        <location evidence="2">Membrane</location>
    </subcellularLocation>
    <subcellularLocation>
        <location evidence="11">Mitochondrion inner membrane</location>
        <topology evidence="11">Single-pass membrane protein</topology>
    </subcellularLocation>
</comment>
<evidence type="ECO:0000256" key="10">
    <source>
        <dbReference type="ARBA" id="ARBA00032985"/>
    </source>
</evidence>
<dbReference type="GO" id="GO:0044284">
    <property type="term" value="C:mitochondrial crista junction"/>
    <property type="evidence" value="ECO:0007669"/>
    <property type="project" value="InterPro"/>
</dbReference>
<evidence type="ECO:0000256" key="11">
    <source>
        <dbReference type="RuleBase" id="RU363010"/>
    </source>
</evidence>